<organism evidence="1">
    <name type="scientific">Prunus dulcis</name>
    <name type="common">Almond</name>
    <name type="synonym">Amygdalus dulcis</name>
    <dbReference type="NCBI Taxonomy" id="3755"/>
    <lineage>
        <taxon>Eukaryota</taxon>
        <taxon>Viridiplantae</taxon>
        <taxon>Streptophyta</taxon>
        <taxon>Embryophyta</taxon>
        <taxon>Tracheophyta</taxon>
        <taxon>Spermatophyta</taxon>
        <taxon>Magnoliopsida</taxon>
        <taxon>eudicotyledons</taxon>
        <taxon>Gunneridae</taxon>
        <taxon>Pentapetalae</taxon>
        <taxon>rosids</taxon>
        <taxon>fabids</taxon>
        <taxon>Rosales</taxon>
        <taxon>Rosaceae</taxon>
        <taxon>Amygdaloideae</taxon>
        <taxon>Amygdaleae</taxon>
        <taxon>Prunus</taxon>
    </lineage>
</organism>
<sequence length="105" mass="12436">MIGNIIFVHSHFQPVFRPQAVEVCGIHHRAIHSFRASKPVRRVKRSFVPDLRQVSDTHRTWLEFQSEIGLGPDPIGYFLCYIERNRTYRIESYIKYDKDTMLSDN</sequence>
<protein>
    <submittedName>
        <fullName evidence="1">Uncharacterized protein</fullName>
    </submittedName>
</protein>
<proteinExistence type="predicted"/>
<accession>A0A4Y1R6F3</accession>
<dbReference type="EMBL" id="AP019299">
    <property type="protein sequence ID" value="BBG99738.1"/>
    <property type="molecule type" value="Genomic_DNA"/>
</dbReference>
<reference evidence="1" key="1">
    <citation type="journal article" date="2019" name="Science">
        <title>Mutation of a bHLH transcription factor allowed almond domestication.</title>
        <authorList>
            <person name="Sanchez-Perez R."/>
            <person name="Pavan S."/>
            <person name="Mazzeo R."/>
            <person name="Moldovan C."/>
            <person name="Aiese Cigliano R."/>
            <person name="Del Cueto J."/>
            <person name="Ricciardi F."/>
            <person name="Lotti C."/>
            <person name="Ricciardi L."/>
            <person name="Dicenta F."/>
            <person name="Lopez-Marques R.L."/>
            <person name="Lindberg Moller B."/>
        </authorList>
    </citation>
    <scope>NUCLEOTIDE SEQUENCE</scope>
</reference>
<name>A0A4Y1R6F3_PRUDU</name>
<dbReference type="AlphaFoldDB" id="A0A4Y1R6F3"/>
<gene>
    <name evidence="1" type="ORF">Prudu_009526</name>
</gene>
<evidence type="ECO:0000313" key="1">
    <source>
        <dbReference type="EMBL" id="BBG99738.1"/>
    </source>
</evidence>